<gene>
    <name evidence="6" type="ORF">GCM10008906_24160</name>
</gene>
<reference evidence="6 7" key="1">
    <citation type="journal article" date="2019" name="Int. J. Syst. Evol. Microbiol.">
        <title>The Global Catalogue of Microorganisms (GCM) 10K type strain sequencing project: providing services to taxonomists for standard genome sequencing and annotation.</title>
        <authorList>
            <consortium name="The Broad Institute Genomics Platform"/>
            <consortium name="The Broad Institute Genome Sequencing Center for Infectious Disease"/>
            <person name="Wu L."/>
            <person name="Ma J."/>
        </authorList>
    </citation>
    <scope>NUCLEOTIDE SEQUENCE [LARGE SCALE GENOMIC DNA]</scope>
    <source>
        <strain evidence="6 7">JCM 1407</strain>
    </source>
</reference>
<keyword evidence="7" id="KW-1185">Reference proteome</keyword>
<evidence type="ECO:0000256" key="4">
    <source>
        <dbReference type="ARBA" id="ARBA00023163"/>
    </source>
</evidence>
<keyword evidence="2" id="KW-0805">Transcription regulation</keyword>
<organism evidence="6 7">
    <name type="scientific">Clostridium oceanicum</name>
    <dbReference type="NCBI Taxonomy" id="1543"/>
    <lineage>
        <taxon>Bacteria</taxon>
        <taxon>Bacillati</taxon>
        <taxon>Bacillota</taxon>
        <taxon>Clostridia</taxon>
        <taxon>Eubacteriales</taxon>
        <taxon>Clostridiaceae</taxon>
        <taxon>Clostridium</taxon>
    </lineage>
</organism>
<evidence type="ECO:0000313" key="7">
    <source>
        <dbReference type="Proteomes" id="UP001501510"/>
    </source>
</evidence>
<accession>A0ABN1JLD1</accession>
<keyword evidence="4" id="KW-0804">Transcription</keyword>
<dbReference type="Proteomes" id="UP001501510">
    <property type="component" value="Unassembled WGS sequence"/>
</dbReference>
<protein>
    <submittedName>
        <fullName evidence="6">MerR family transcriptional regulator</fullName>
    </submittedName>
</protein>
<dbReference type="InterPro" id="IPR047057">
    <property type="entry name" value="MerR_fam"/>
</dbReference>
<dbReference type="PANTHER" id="PTHR30204:SF69">
    <property type="entry name" value="MERR-FAMILY TRANSCRIPTIONAL REGULATOR"/>
    <property type="match status" value="1"/>
</dbReference>
<dbReference type="PROSITE" id="PS50937">
    <property type="entry name" value="HTH_MERR_2"/>
    <property type="match status" value="1"/>
</dbReference>
<dbReference type="Pfam" id="PF13411">
    <property type="entry name" value="MerR_1"/>
    <property type="match status" value="1"/>
</dbReference>
<sequence>MYRKFLISEVVKRYNISRPTLIYYDNIDLLKPSHNETNGYRYYTYEDMDKLELILALKETGLSLKSIKSFMSDPSHEGSIDLLSTQKKKIDKKIKELQKLQIVLDKRINMISQYQNVKLYKGIKLDHYSEITICKQDLNYNDLTPYETASRKLKTALDQSPTSYGSIISKYGLCLGKNELFNQEFDHYRYVFNYLSHPIDDAETIEIPANYFVRCLHHGPYNTISETFKHLLNYITLNAYQIIGDAYIIPLIDLWATKSKNDFIREILIPVEI</sequence>
<evidence type="ECO:0000313" key="6">
    <source>
        <dbReference type="EMBL" id="GAA0742093.1"/>
    </source>
</evidence>
<dbReference type="RefSeq" id="WP_343761896.1">
    <property type="nucleotide sequence ID" value="NZ_BAAACG010000010.1"/>
</dbReference>
<evidence type="ECO:0000256" key="3">
    <source>
        <dbReference type="ARBA" id="ARBA00023125"/>
    </source>
</evidence>
<dbReference type="InterPro" id="IPR000551">
    <property type="entry name" value="MerR-type_HTH_dom"/>
</dbReference>
<comment type="caution">
    <text evidence="6">The sequence shown here is derived from an EMBL/GenBank/DDBJ whole genome shotgun (WGS) entry which is preliminary data.</text>
</comment>
<dbReference type="InterPro" id="IPR011256">
    <property type="entry name" value="Reg_factor_effector_dom_sf"/>
</dbReference>
<proteinExistence type="predicted"/>
<name>A0ABN1JLD1_9CLOT</name>
<evidence type="ECO:0000256" key="2">
    <source>
        <dbReference type="ARBA" id="ARBA00023015"/>
    </source>
</evidence>
<dbReference type="PANTHER" id="PTHR30204">
    <property type="entry name" value="REDOX-CYCLING DRUG-SENSING TRANSCRIPTIONAL ACTIVATOR SOXR"/>
    <property type="match status" value="1"/>
</dbReference>
<keyword evidence="3" id="KW-0238">DNA-binding</keyword>
<evidence type="ECO:0000259" key="5">
    <source>
        <dbReference type="PROSITE" id="PS50937"/>
    </source>
</evidence>
<keyword evidence="1" id="KW-0678">Repressor</keyword>
<dbReference type="EMBL" id="BAAACG010000010">
    <property type="protein sequence ID" value="GAA0742093.1"/>
    <property type="molecule type" value="Genomic_DNA"/>
</dbReference>
<dbReference type="Gene3D" id="3.20.80.10">
    <property type="entry name" value="Regulatory factor, effector binding domain"/>
    <property type="match status" value="1"/>
</dbReference>
<dbReference type="Gene3D" id="1.10.1660.10">
    <property type="match status" value="1"/>
</dbReference>
<dbReference type="SUPFAM" id="SSF55136">
    <property type="entry name" value="Probable bacterial effector-binding domain"/>
    <property type="match status" value="1"/>
</dbReference>
<dbReference type="SUPFAM" id="SSF46955">
    <property type="entry name" value="Putative DNA-binding domain"/>
    <property type="match status" value="1"/>
</dbReference>
<dbReference type="InterPro" id="IPR009061">
    <property type="entry name" value="DNA-bd_dom_put_sf"/>
</dbReference>
<evidence type="ECO:0000256" key="1">
    <source>
        <dbReference type="ARBA" id="ARBA00022491"/>
    </source>
</evidence>
<dbReference type="SMART" id="SM00422">
    <property type="entry name" value="HTH_MERR"/>
    <property type="match status" value="1"/>
</dbReference>
<feature type="domain" description="HTH merR-type" evidence="5">
    <location>
        <begin position="1"/>
        <end position="73"/>
    </location>
</feature>